<name>A0ABR3D5S2_NEUIN</name>
<gene>
    <name evidence="1" type="ORF">QR685DRAFT_533337</name>
</gene>
<sequence>MTVKGSRPRLLKRGPVSTMMLLLASCCCLLACALLSTSLAIPGKRAIQGLTDDAFVVKTDDNAAPSLNRPI</sequence>
<protein>
    <submittedName>
        <fullName evidence="1">Uncharacterized protein</fullName>
    </submittedName>
</protein>
<reference evidence="1 2" key="1">
    <citation type="submission" date="2023-09" db="EMBL/GenBank/DDBJ databases">
        <title>Multi-omics analysis of a traditional fermented food reveals byproduct-associated fungal strains for waste-to-food upcycling.</title>
        <authorList>
            <consortium name="Lawrence Berkeley National Laboratory"/>
            <person name="Rekdal V.M."/>
            <person name="Villalobos-Escobedo J.M."/>
            <person name="Rodriguez-Valeron N."/>
            <person name="Garcia M.O."/>
            <person name="Vasquez D.P."/>
            <person name="Damayanti I."/>
            <person name="Sorensen P.M."/>
            <person name="Baidoo E.E."/>
            <person name="De Carvalho A.C."/>
            <person name="Riley R."/>
            <person name="Lipzen A."/>
            <person name="He G."/>
            <person name="Yan M."/>
            <person name="Haridas S."/>
            <person name="Daum C."/>
            <person name="Yoshinaga Y."/>
            <person name="Ng V."/>
            <person name="Grigoriev I.V."/>
            <person name="Munk R."/>
            <person name="Nuraida L."/>
            <person name="Wijaya C.H."/>
            <person name="Morales P.-C."/>
            <person name="Keasling J.D."/>
        </authorList>
    </citation>
    <scope>NUCLEOTIDE SEQUENCE [LARGE SCALE GENOMIC DNA]</scope>
    <source>
        <strain evidence="1 2">FGSC 2613</strain>
    </source>
</reference>
<proteinExistence type="predicted"/>
<dbReference type="EMBL" id="JAVLET010000010">
    <property type="protein sequence ID" value="KAL0467076.1"/>
    <property type="molecule type" value="Genomic_DNA"/>
</dbReference>
<comment type="caution">
    <text evidence="1">The sequence shown here is derived from an EMBL/GenBank/DDBJ whole genome shotgun (WGS) entry which is preliminary data.</text>
</comment>
<evidence type="ECO:0000313" key="2">
    <source>
        <dbReference type="Proteomes" id="UP001451303"/>
    </source>
</evidence>
<dbReference type="PROSITE" id="PS51257">
    <property type="entry name" value="PROKAR_LIPOPROTEIN"/>
    <property type="match status" value="1"/>
</dbReference>
<accession>A0ABR3D5S2</accession>
<evidence type="ECO:0000313" key="1">
    <source>
        <dbReference type="EMBL" id="KAL0467076.1"/>
    </source>
</evidence>
<dbReference type="Proteomes" id="UP001451303">
    <property type="component" value="Unassembled WGS sequence"/>
</dbReference>
<keyword evidence="2" id="KW-1185">Reference proteome</keyword>
<organism evidence="1 2">
    <name type="scientific">Neurospora intermedia</name>
    <dbReference type="NCBI Taxonomy" id="5142"/>
    <lineage>
        <taxon>Eukaryota</taxon>
        <taxon>Fungi</taxon>
        <taxon>Dikarya</taxon>
        <taxon>Ascomycota</taxon>
        <taxon>Pezizomycotina</taxon>
        <taxon>Sordariomycetes</taxon>
        <taxon>Sordariomycetidae</taxon>
        <taxon>Sordariales</taxon>
        <taxon>Sordariaceae</taxon>
        <taxon>Neurospora</taxon>
    </lineage>
</organism>